<evidence type="ECO:0000256" key="6">
    <source>
        <dbReference type="ARBA" id="ARBA00022679"/>
    </source>
</evidence>
<dbReference type="InterPro" id="IPR003660">
    <property type="entry name" value="HAMP_dom"/>
</dbReference>
<proteinExistence type="predicted"/>
<feature type="transmembrane region" description="Helical" evidence="12">
    <location>
        <begin position="12"/>
        <end position="34"/>
    </location>
</feature>
<evidence type="ECO:0000256" key="12">
    <source>
        <dbReference type="SAM" id="Phobius"/>
    </source>
</evidence>
<dbReference type="InterPro" id="IPR003661">
    <property type="entry name" value="HisK_dim/P_dom"/>
</dbReference>
<dbReference type="SMART" id="SM00387">
    <property type="entry name" value="HATPase_c"/>
    <property type="match status" value="1"/>
</dbReference>
<dbReference type="PANTHER" id="PTHR45436:SF15">
    <property type="entry name" value="SENSOR HISTIDINE KINASE CUSS"/>
    <property type="match status" value="1"/>
</dbReference>
<feature type="domain" description="Histidine kinase" evidence="13">
    <location>
        <begin position="155"/>
        <end position="373"/>
    </location>
</feature>
<dbReference type="PRINTS" id="PR00344">
    <property type="entry name" value="BCTRLSENSOR"/>
</dbReference>
<evidence type="ECO:0000256" key="9">
    <source>
        <dbReference type="ARBA" id="ARBA00022989"/>
    </source>
</evidence>
<dbReference type="Gene3D" id="3.30.565.10">
    <property type="entry name" value="Histidine kinase-like ATPase, C-terminal domain"/>
    <property type="match status" value="1"/>
</dbReference>
<dbReference type="SUPFAM" id="SSF55874">
    <property type="entry name" value="ATPase domain of HSP90 chaperone/DNA topoisomerase II/histidine kinase"/>
    <property type="match status" value="1"/>
</dbReference>
<dbReference type="Gene3D" id="1.10.287.130">
    <property type="match status" value="1"/>
</dbReference>
<gene>
    <name evidence="15" type="ORF">ACFOZ4_17490</name>
</gene>
<dbReference type="SMART" id="SM00304">
    <property type="entry name" value="HAMP"/>
    <property type="match status" value="1"/>
</dbReference>
<feature type="domain" description="HAMP" evidence="14">
    <location>
        <begin position="94"/>
        <end position="147"/>
    </location>
</feature>
<dbReference type="EMBL" id="JBHSAY010000009">
    <property type="protein sequence ID" value="MFC4132404.1"/>
    <property type="molecule type" value="Genomic_DNA"/>
</dbReference>
<dbReference type="PROSITE" id="PS50885">
    <property type="entry name" value="HAMP"/>
    <property type="match status" value="1"/>
</dbReference>
<organism evidence="15 16">
    <name type="scientific">Hamadaea flava</name>
    <dbReference type="NCBI Taxonomy" id="1742688"/>
    <lineage>
        <taxon>Bacteria</taxon>
        <taxon>Bacillati</taxon>
        <taxon>Actinomycetota</taxon>
        <taxon>Actinomycetes</taxon>
        <taxon>Micromonosporales</taxon>
        <taxon>Micromonosporaceae</taxon>
        <taxon>Hamadaea</taxon>
    </lineage>
</organism>
<dbReference type="Gene3D" id="6.10.340.10">
    <property type="match status" value="1"/>
</dbReference>
<evidence type="ECO:0000313" key="16">
    <source>
        <dbReference type="Proteomes" id="UP001595816"/>
    </source>
</evidence>
<evidence type="ECO:0000313" key="15">
    <source>
        <dbReference type="EMBL" id="MFC4132404.1"/>
    </source>
</evidence>
<evidence type="ECO:0000259" key="13">
    <source>
        <dbReference type="PROSITE" id="PS50109"/>
    </source>
</evidence>
<evidence type="ECO:0000256" key="10">
    <source>
        <dbReference type="ARBA" id="ARBA00023012"/>
    </source>
</evidence>
<dbReference type="InterPro" id="IPR003594">
    <property type="entry name" value="HATPase_dom"/>
</dbReference>
<feature type="transmembrane region" description="Helical" evidence="12">
    <location>
        <begin position="70"/>
        <end position="93"/>
    </location>
</feature>
<evidence type="ECO:0000256" key="4">
    <source>
        <dbReference type="ARBA" id="ARBA00012438"/>
    </source>
</evidence>
<dbReference type="Pfam" id="PF00512">
    <property type="entry name" value="HisKA"/>
    <property type="match status" value="1"/>
</dbReference>
<accession>A0ABV8LRK0</accession>
<evidence type="ECO:0000256" key="11">
    <source>
        <dbReference type="ARBA" id="ARBA00023136"/>
    </source>
</evidence>
<evidence type="ECO:0000256" key="8">
    <source>
        <dbReference type="ARBA" id="ARBA00022777"/>
    </source>
</evidence>
<keyword evidence="16" id="KW-1185">Reference proteome</keyword>
<keyword evidence="8 15" id="KW-0418">Kinase</keyword>
<dbReference type="SUPFAM" id="SSF158472">
    <property type="entry name" value="HAMP domain-like"/>
    <property type="match status" value="1"/>
</dbReference>
<dbReference type="InterPro" id="IPR005467">
    <property type="entry name" value="His_kinase_dom"/>
</dbReference>
<keyword evidence="10" id="KW-0902">Two-component regulatory system</keyword>
<sequence length="381" mass="40587">MTPRHRLRRRFTVLYGVMAVLSGVILLGIVFVLAQDLPPADAPAPAGAPPAGSGPMGVPPAVFLDFRADLVLVCGIALAIMAVLSLGLGWLYAGRMLRPVRQMTGRLQQISGSNVHERLALAGPRDEFTELGDTIDGLLARLEAALDGQKRFVANAAHELRTPLTVEHALIEEPLIDPDATVEAYRANFERLLAVNRQRGRLLESLLTLASSEHGRGPGGGPDHAEPVDLAAIVTRAIEDRTRPAELRGLRIKSSVRPARLVGDPALLARLVANLCDNAFHYNVAGGVIEVATRTDTGLAVLVVSNTGPVIPPDEVQRLFEPFQRLHRIADDDRHGLGLSIVRAIVAAHDGQLTASARPGGGLMVEIAFPSAEPADQLSGP</sequence>
<dbReference type="Proteomes" id="UP001595816">
    <property type="component" value="Unassembled WGS sequence"/>
</dbReference>
<dbReference type="SMART" id="SM00388">
    <property type="entry name" value="HisKA"/>
    <property type="match status" value="1"/>
</dbReference>
<evidence type="ECO:0000256" key="3">
    <source>
        <dbReference type="ARBA" id="ARBA00004236"/>
    </source>
</evidence>
<dbReference type="EC" id="2.7.13.3" evidence="4"/>
<keyword evidence="5" id="KW-0597">Phosphoprotein</keyword>
<keyword evidence="7 12" id="KW-0812">Transmembrane</keyword>
<evidence type="ECO:0000259" key="14">
    <source>
        <dbReference type="PROSITE" id="PS50885"/>
    </source>
</evidence>
<evidence type="ECO:0000256" key="1">
    <source>
        <dbReference type="ARBA" id="ARBA00000085"/>
    </source>
</evidence>
<dbReference type="InterPro" id="IPR036097">
    <property type="entry name" value="HisK_dim/P_sf"/>
</dbReference>
<dbReference type="InterPro" id="IPR050428">
    <property type="entry name" value="TCS_sensor_his_kinase"/>
</dbReference>
<dbReference type="PROSITE" id="PS50109">
    <property type="entry name" value="HIS_KIN"/>
    <property type="match status" value="1"/>
</dbReference>
<comment type="subcellular location">
    <subcellularLocation>
        <location evidence="3">Cell membrane</location>
    </subcellularLocation>
    <subcellularLocation>
        <location evidence="2">Membrane</location>
        <topology evidence="2">Multi-pass membrane protein</topology>
    </subcellularLocation>
</comment>
<evidence type="ECO:0000256" key="2">
    <source>
        <dbReference type="ARBA" id="ARBA00004141"/>
    </source>
</evidence>
<evidence type="ECO:0000256" key="5">
    <source>
        <dbReference type="ARBA" id="ARBA00022553"/>
    </source>
</evidence>
<protein>
    <recommendedName>
        <fullName evidence="4">histidine kinase</fullName>
        <ecNumber evidence="4">2.7.13.3</ecNumber>
    </recommendedName>
</protein>
<dbReference type="Pfam" id="PF02518">
    <property type="entry name" value="HATPase_c"/>
    <property type="match status" value="1"/>
</dbReference>
<dbReference type="CDD" id="cd00082">
    <property type="entry name" value="HisKA"/>
    <property type="match status" value="1"/>
</dbReference>
<dbReference type="CDD" id="cd06225">
    <property type="entry name" value="HAMP"/>
    <property type="match status" value="1"/>
</dbReference>
<evidence type="ECO:0000256" key="7">
    <source>
        <dbReference type="ARBA" id="ARBA00022692"/>
    </source>
</evidence>
<reference evidence="16" key="1">
    <citation type="journal article" date="2019" name="Int. J. Syst. Evol. Microbiol.">
        <title>The Global Catalogue of Microorganisms (GCM) 10K type strain sequencing project: providing services to taxonomists for standard genome sequencing and annotation.</title>
        <authorList>
            <consortium name="The Broad Institute Genomics Platform"/>
            <consortium name="The Broad Institute Genome Sequencing Center for Infectious Disease"/>
            <person name="Wu L."/>
            <person name="Ma J."/>
        </authorList>
    </citation>
    <scope>NUCLEOTIDE SEQUENCE [LARGE SCALE GENOMIC DNA]</scope>
    <source>
        <strain evidence="16">CGMCC 4.7289</strain>
    </source>
</reference>
<dbReference type="GO" id="GO:0016301">
    <property type="term" value="F:kinase activity"/>
    <property type="evidence" value="ECO:0007669"/>
    <property type="project" value="UniProtKB-KW"/>
</dbReference>
<dbReference type="InterPro" id="IPR004358">
    <property type="entry name" value="Sig_transdc_His_kin-like_C"/>
</dbReference>
<dbReference type="SUPFAM" id="SSF47384">
    <property type="entry name" value="Homodimeric domain of signal transducing histidine kinase"/>
    <property type="match status" value="1"/>
</dbReference>
<dbReference type="InterPro" id="IPR036890">
    <property type="entry name" value="HATPase_C_sf"/>
</dbReference>
<keyword evidence="9 12" id="KW-1133">Transmembrane helix</keyword>
<keyword evidence="6" id="KW-0808">Transferase</keyword>
<dbReference type="Pfam" id="PF00672">
    <property type="entry name" value="HAMP"/>
    <property type="match status" value="1"/>
</dbReference>
<dbReference type="RefSeq" id="WP_253753306.1">
    <property type="nucleotide sequence ID" value="NZ_JAMZDZ010000001.1"/>
</dbReference>
<dbReference type="PANTHER" id="PTHR45436">
    <property type="entry name" value="SENSOR HISTIDINE KINASE YKOH"/>
    <property type="match status" value="1"/>
</dbReference>
<comment type="caution">
    <text evidence="15">The sequence shown here is derived from an EMBL/GenBank/DDBJ whole genome shotgun (WGS) entry which is preliminary data.</text>
</comment>
<comment type="catalytic activity">
    <reaction evidence="1">
        <text>ATP + protein L-histidine = ADP + protein N-phospho-L-histidine.</text>
        <dbReference type="EC" id="2.7.13.3"/>
    </reaction>
</comment>
<name>A0ABV8LRK0_9ACTN</name>
<keyword evidence="11 12" id="KW-0472">Membrane</keyword>